<dbReference type="InterPro" id="IPR041664">
    <property type="entry name" value="AAA_16"/>
</dbReference>
<evidence type="ECO:0000256" key="1">
    <source>
        <dbReference type="ARBA" id="ARBA00023015"/>
    </source>
</evidence>
<evidence type="ECO:0000259" key="5">
    <source>
        <dbReference type="PROSITE" id="PS50043"/>
    </source>
</evidence>
<evidence type="ECO:0000313" key="7">
    <source>
        <dbReference type="Proteomes" id="UP001500751"/>
    </source>
</evidence>
<dbReference type="SMART" id="SM00382">
    <property type="entry name" value="AAA"/>
    <property type="match status" value="1"/>
</dbReference>
<organism evidence="6 7">
    <name type="scientific">Catenulispora yoronensis</name>
    <dbReference type="NCBI Taxonomy" id="450799"/>
    <lineage>
        <taxon>Bacteria</taxon>
        <taxon>Bacillati</taxon>
        <taxon>Actinomycetota</taxon>
        <taxon>Actinomycetes</taxon>
        <taxon>Catenulisporales</taxon>
        <taxon>Catenulisporaceae</taxon>
        <taxon>Catenulispora</taxon>
    </lineage>
</organism>
<dbReference type="InterPro" id="IPR016032">
    <property type="entry name" value="Sig_transdc_resp-reg_C-effctor"/>
</dbReference>
<dbReference type="Gene3D" id="3.40.50.300">
    <property type="entry name" value="P-loop containing nucleotide triphosphate hydrolases"/>
    <property type="match status" value="1"/>
</dbReference>
<dbReference type="Gene3D" id="1.25.40.10">
    <property type="entry name" value="Tetratricopeptide repeat domain"/>
    <property type="match status" value="1"/>
</dbReference>
<dbReference type="SMART" id="SM00421">
    <property type="entry name" value="HTH_LUXR"/>
    <property type="match status" value="1"/>
</dbReference>
<dbReference type="Pfam" id="PF13191">
    <property type="entry name" value="AAA_16"/>
    <property type="match status" value="1"/>
</dbReference>
<reference evidence="6 7" key="1">
    <citation type="journal article" date="2019" name="Int. J. Syst. Evol. Microbiol.">
        <title>The Global Catalogue of Microorganisms (GCM) 10K type strain sequencing project: providing services to taxonomists for standard genome sequencing and annotation.</title>
        <authorList>
            <consortium name="The Broad Institute Genomics Platform"/>
            <consortium name="The Broad Institute Genome Sequencing Center for Infectious Disease"/>
            <person name="Wu L."/>
            <person name="Ma J."/>
        </authorList>
    </citation>
    <scope>NUCLEOTIDE SEQUENCE [LARGE SCALE GENOMIC DNA]</scope>
    <source>
        <strain evidence="6 7">JCM 16014</strain>
    </source>
</reference>
<feature type="compositionally biased region" description="Low complexity" evidence="4">
    <location>
        <begin position="499"/>
        <end position="512"/>
    </location>
</feature>
<dbReference type="InterPro" id="IPR003593">
    <property type="entry name" value="AAA+_ATPase"/>
</dbReference>
<dbReference type="RefSeq" id="WP_344668333.1">
    <property type="nucleotide sequence ID" value="NZ_BAAAQN010000034.1"/>
</dbReference>
<feature type="compositionally biased region" description="Pro residues" evidence="4">
    <location>
        <begin position="513"/>
        <end position="535"/>
    </location>
</feature>
<dbReference type="Proteomes" id="UP001500751">
    <property type="component" value="Unassembled WGS sequence"/>
</dbReference>
<dbReference type="Pfam" id="PF25873">
    <property type="entry name" value="WHD_MalT"/>
    <property type="match status" value="1"/>
</dbReference>
<dbReference type="PROSITE" id="PS50043">
    <property type="entry name" value="HTH_LUXR_2"/>
    <property type="match status" value="1"/>
</dbReference>
<evidence type="ECO:0000256" key="4">
    <source>
        <dbReference type="SAM" id="MobiDB-lite"/>
    </source>
</evidence>
<dbReference type="PANTHER" id="PTHR44688">
    <property type="entry name" value="DNA-BINDING TRANSCRIPTIONAL ACTIVATOR DEVR_DOSR"/>
    <property type="match status" value="1"/>
</dbReference>
<name>A0ABN2UUM9_9ACTN</name>
<feature type="region of interest" description="Disordered" evidence="4">
    <location>
        <begin position="499"/>
        <end position="535"/>
    </location>
</feature>
<keyword evidence="3" id="KW-0804">Transcription</keyword>
<dbReference type="SUPFAM" id="SSF52540">
    <property type="entry name" value="P-loop containing nucleoside triphosphate hydrolases"/>
    <property type="match status" value="1"/>
</dbReference>
<dbReference type="Gene3D" id="1.10.10.10">
    <property type="entry name" value="Winged helix-like DNA-binding domain superfamily/Winged helix DNA-binding domain"/>
    <property type="match status" value="1"/>
</dbReference>
<evidence type="ECO:0000313" key="6">
    <source>
        <dbReference type="EMBL" id="GAA2043094.1"/>
    </source>
</evidence>
<dbReference type="InterPro" id="IPR059106">
    <property type="entry name" value="WHD_MalT"/>
</dbReference>
<dbReference type="InterPro" id="IPR011990">
    <property type="entry name" value="TPR-like_helical_dom_sf"/>
</dbReference>
<dbReference type="EMBL" id="BAAAQN010000034">
    <property type="protein sequence ID" value="GAA2043094.1"/>
    <property type="molecule type" value="Genomic_DNA"/>
</dbReference>
<protein>
    <submittedName>
        <fullName evidence="6">LuxR C-terminal-related transcriptional regulator</fullName>
    </submittedName>
</protein>
<dbReference type="InterPro" id="IPR027417">
    <property type="entry name" value="P-loop_NTPase"/>
</dbReference>
<keyword evidence="1" id="KW-0805">Transcription regulation</keyword>
<dbReference type="SUPFAM" id="SSF46894">
    <property type="entry name" value="C-terminal effector domain of the bipartite response regulators"/>
    <property type="match status" value="1"/>
</dbReference>
<feature type="domain" description="HTH luxR-type" evidence="5">
    <location>
        <begin position="858"/>
        <end position="923"/>
    </location>
</feature>
<sequence length="931" mass="100173">MEVPGRLRLIDRNSLLAMLDRAVAGKVTIITGPAGSGKTSLVRSWADRAQGFRPLFTPVQRDQQDAQIFWLSMLSAVRGTPAASDQARAQAGAPAAALDFSAAAIVEEILAELAAVEERVVLIIDDAHMLRSPEAAEQLTSLLTRLPPGARAILAARRDPPLRLHRLRLAGELIDIRAEDLRFTLDETRELLATAGVRLSETSVRLLVERTEGWAAGLRLATLSLVDHPDPERFVAEFNGSDRTVAEYLIAEMLEHQGPEVQSMLLATSVLDQVNGELADVLTGRPGSERILLELEDAGAFVMSLNPERTWFRYHHLFVDLLRLELRRTLPNDVGDLHRRAAEWLAGHGRIIEAVRHRQAVGDWARAAGLLADHSFGMMLDGREESMRELLRAFPRTTEADFPELSVVRAMVDLVSGRLGEAEAHLAAADVRLGQAPAERRGRLDAAVLSLRLSLARQRGDLAAVIRQAGYLAGAAIGAPARAPIGVTTEVPTRALTGVPTGAPTGMAGGPSAAPPSTPPQTLPRTPPRTQPAPPGADLRVVALLNLGAVEAFSLGSPDGERHLLQGAELARRIGRPYLEVACLAQLGFASKLPHFSRARERCQEAITAAEAYGWGTLPILAPALTTMACTLVWTGELSAADRQLRRARQALDGSGGPDIRTLFHLVDGMLQAARNRLPEALAAFATAEQAQARLTAPHALTGFVSGWVAATRARLGTPEAARAGLALIDRPLADSAEIRNAWAAVRLAEDDPAEALVRTAPVIDGAAAAIHVATVVEGHLLRALAYRRLAREDQARRAVGAALAHAEPDHLVLPFLLTGAGRLLGDMARRDLPSTPLVDDILAVVAPRPPSRPRLRHEPAVPGLSRAELRVLRYLDTNMSRAAIARDLSVSVNTVNTQMRHIYAKLQAGDRSTAVRRARELGLLTPGSMR</sequence>
<evidence type="ECO:0000256" key="3">
    <source>
        <dbReference type="ARBA" id="ARBA00023163"/>
    </source>
</evidence>
<dbReference type="InterPro" id="IPR036388">
    <property type="entry name" value="WH-like_DNA-bd_sf"/>
</dbReference>
<dbReference type="PANTHER" id="PTHR44688:SF16">
    <property type="entry name" value="DNA-BINDING TRANSCRIPTIONAL ACTIVATOR DEVR_DOSR"/>
    <property type="match status" value="1"/>
</dbReference>
<gene>
    <name evidence="6" type="ORF">GCM10009839_52710</name>
</gene>
<keyword evidence="2" id="KW-0238">DNA-binding</keyword>
<evidence type="ECO:0000256" key="2">
    <source>
        <dbReference type="ARBA" id="ARBA00023125"/>
    </source>
</evidence>
<accession>A0ABN2UUM9</accession>
<dbReference type="Pfam" id="PF00196">
    <property type="entry name" value="GerE"/>
    <property type="match status" value="1"/>
</dbReference>
<dbReference type="CDD" id="cd06170">
    <property type="entry name" value="LuxR_C_like"/>
    <property type="match status" value="1"/>
</dbReference>
<dbReference type="InterPro" id="IPR000792">
    <property type="entry name" value="Tscrpt_reg_LuxR_C"/>
</dbReference>
<proteinExistence type="predicted"/>
<keyword evidence="7" id="KW-1185">Reference proteome</keyword>
<comment type="caution">
    <text evidence="6">The sequence shown here is derived from an EMBL/GenBank/DDBJ whole genome shotgun (WGS) entry which is preliminary data.</text>
</comment>